<dbReference type="EMBL" id="BPQP01000012">
    <property type="protein sequence ID" value="GJD93584.1"/>
    <property type="molecule type" value="Genomic_DNA"/>
</dbReference>
<dbReference type="Proteomes" id="UP001055125">
    <property type="component" value="Unassembled WGS sequence"/>
</dbReference>
<proteinExistence type="predicted"/>
<accession>A0ABQ4RV57</accession>
<comment type="caution">
    <text evidence="1">The sequence shown here is derived from an EMBL/GenBank/DDBJ whole genome shotgun (WGS) entry which is preliminary data.</text>
</comment>
<organism evidence="1 2">
    <name type="scientific">Methylobacterium iners</name>
    <dbReference type="NCBI Taxonomy" id="418707"/>
    <lineage>
        <taxon>Bacteria</taxon>
        <taxon>Pseudomonadati</taxon>
        <taxon>Pseudomonadota</taxon>
        <taxon>Alphaproteobacteria</taxon>
        <taxon>Hyphomicrobiales</taxon>
        <taxon>Methylobacteriaceae</taxon>
        <taxon>Methylobacterium</taxon>
    </lineage>
</organism>
<sequence length="40" mass="4364">MEPGRPIDAPDFASSDLLWHHTDVSAQNATLTTDYTANCT</sequence>
<evidence type="ECO:0000313" key="2">
    <source>
        <dbReference type="Proteomes" id="UP001055125"/>
    </source>
</evidence>
<gene>
    <name evidence="1" type="ORF">OCOJLMKI_0780</name>
</gene>
<reference evidence="1" key="1">
    <citation type="journal article" date="2021" name="Front. Microbiol.">
        <title>Comprehensive Comparative Genomics and Phenotyping of Methylobacterium Species.</title>
        <authorList>
            <person name="Alessa O."/>
            <person name="Ogura Y."/>
            <person name="Fujitani Y."/>
            <person name="Takami H."/>
            <person name="Hayashi T."/>
            <person name="Sahin N."/>
            <person name="Tani A."/>
        </authorList>
    </citation>
    <scope>NUCLEOTIDE SEQUENCE</scope>
    <source>
        <strain evidence="1">DSM 19015</strain>
    </source>
</reference>
<name>A0ABQ4RV57_9HYPH</name>
<evidence type="ECO:0000313" key="1">
    <source>
        <dbReference type="EMBL" id="GJD93584.1"/>
    </source>
</evidence>
<protein>
    <submittedName>
        <fullName evidence="1">Uncharacterized protein</fullName>
    </submittedName>
</protein>
<keyword evidence="2" id="KW-1185">Reference proteome</keyword>
<reference evidence="1" key="2">
    <citation type="submission" date="2021-08" db="EMBL/GenBank/DDBJ databases">
        <authorList>
            <person name="Tani A."/>
            <person name="Ola A."/>
            <person name="Ogura Y."/>
            <person name="Katsura K."/>
            <person name="Hayashi T."/>
        </authorList>
    </citation>
    <scope>NUCLEOTIDE SEQUENCE</scope>
    <source>
        <strain evidence="1">DSM 19015</strain>
    </source>
</reference>